<keyword evidence="5 7" id="KW-0472">Membrane</keyword>
<dbReference type="PANTHER" id="PTHR30477:SF0">
    <property type="entry name" value="METAL TRANSPORT SYSTEM MEMBRANE PROTEIN TM_0125-RELATED"/>
    <property type="match status" value="1"/>
</dbReference>
<feature type="transmembrane region" description="Helical" evidence="7">
    <location>
        <begin position="233"/>
        <end position="254"/>
    </location>
</feature>
<name>A0ABU3ICC2_9ACTO</name>
<dbReference type="EMBL" id="JASXSX010000004">
    <property type="protein sequence ID" value="MDT3768026.1"/>
    <property type="molecule type" value="Genomic_DNA"/>
</dbReference>
<feature type="transmembrane region" description="Helical" evidence="7">
    <location>
        <begin position="102"/>
        <end position="119"/>
    </location>
</feature>
<keyword evidence="3 6" id="KW-0812">Transmembrane</keyword>
<comment type="subcellular location">
    <subcellularLocation>
        <location evidence="6">Cell membrane</location>
        <topology evidence="6">Multi-pass membrane protein</topology>
    </subcellularLocation>
    <subcellularLocation>
        <location evidence="1">Membrane</location>
        <topology evidence="1">Multi-pass membrane protein</topology>
    </subcellularLocation>
</comment>
<feature type="transmembrane region" description="Helical" evidence="7">
    <location>
        <begin position="6"/>
        <end position="29"/>
    </location>
</feature>
<evidence type="ECO:0000256" key="7">
    <source>
        <dbReference type="SAM" id="Phobius"/>
    </source>
</evidence>
<sequence length="319" mass="33752">MIWDILFLPVVEVILMGAATGIVGALAVAHSRIFFSESLTHATFPGAIIGVVVAAWIAQSVFATRASYGTLSIMLFVGAILICIPTIWLMRYLARVPGQSSQASAGIILTFGFALGYFLNKWFAPLPLKIDSFLTGSLLHVNTVDVGALAVNLLLLLVVVGFGGRYLTFYSFDPVAYRAAGFHEALAEAVILAAICLTTVTVIPAVGTILPIALIAAPAACLYPQVRSMRTLLWTTPLLGIGIGLVGLAVAVHWNLSAGGTIACLAGIVYLVVTLARDLMKKLHKPTQKRGRGYAHAGARLKVAEAKAVDAEAGQTRNR</sequence>
<dbReference type="Gene3D" id="1.10.3470.10">
    <property type="entry name" value="ABC transporter involved in vitamin B12 uptake, BtuC"/>
    <property type="match status" value="1"/>
</dbReference>
<dbReference type="Pfam" id="PF00950">
    <property type="entry name" value="ABC-3"/>
    <property type="match status" value="1"/>
</dbReference>
<feature type="transmembrane region" description="Helical" evidence="7">
    <location>
        <begin position="260"/>
        <end position="280"/>
    </location>
</feature>
<accession>A0ABU3ICC2</accession>
<keyword evidence="6" id="KW-0813">Transport</keyword>
<dbReference type="Proteomes" id="UP001247542">
    <property type="component" value="Unassembled WGS sequence"/>
</dbReference>
<evidence type="ECO:0000256" key="2">
    <source>
        <dbReference type="ARBA" id="ARBA00008034"/>
    </source>
</evidence>
<evidence type="ECO:0000256" key="3">
    <source>
        <dbReference type="ARBA" id="ARBA00022692"/>
    </source>
</evidence>
<keyword evidence="9" id="KW-1185">Reference proteome</keyword>
<dbReference type="SUPFAM" id="SSF81345">
    <property type="entry name" value="ABC transporter involved in vitamin B12 uptake, BtuC"/>
    <property type="match status" value="1"/>
</dbReference>
<organism evidence="8 9">
    <name type="scientific">Gleimia hominis</name>
    <dbReference type="NCBI Taxonomy" id="595468"/>
    <lineage>
        <taxon>Bacteria</taxon>
        <taxon>Bacillati</taxon>
        <taxon>Actinomycetota</taxon>
        <taxon>Actinomycetes</taxon>
        <taxon>Actinomycetales</taxon>
        <taxon>Actinomycetaceae</taxon>
        <taxon>Gleimia</taxon>
    </lineage>
</organism>
<comment type="caution">
    <text evidence="8">The sequence shown here is derived from an EMBL/GenBank/DDBJ whole genome shotgun (WGS) entry which is preliminary data.</text>
</comment>
<feature type="transmembrane region" description="Helical" evidence="7">
    <location>
        <begin position="185"/>
        <end position="203"/>
    </location>
</feature>
<feature type="transmembrane region" description="Helical" evidence="7">
    <location>
        <begin position="68"/>
        <end position="90"/>
    </location>
</feature>
<evidence type="ECO:0000256" key="1">
    <source>
        <dbReference type="ARBA" id="ARBA00004141"/>
    </source>
</evidence>
<comment type="similarity">
    <text evidence="2 6">Belongs to the ABC-3 integral membrane protein family.</text>
</comment>
<feature type="transmembrane region" description="Helical" evidence="7">
    <location>
        <begin position="139"/>
        <end position="164"/>
    </location>
</feature>
<feature type="transmembrane region" description="Helical" evidence="7">
    <location>
        <begin position="41"/>
        <end position="62"/>
    </location>
</feature>
<gene>
    <name evidence="8" type="ORF">QS713_08150</name>
</gene>
<evidence type="ECO:0000313" key="9">
    <source>
        <dbReference type="Proteomes" id="UP001247542"/>
    </source>
</evidence>
<protein>
    <submittedName>
        <fullName evidence="8">Metal ABC transporter permease</fullName>
    </submittedName>
</protein>
<evidence type="ECO:0000313" key="8">
    <source>
        <dbReference type="EMBL" id="MDT3768026.1"/>
    </source>
</evidence>
<dbReference type="InterPro" id="IPR037294">
    <property type="entry name" value="ABC_BtuC-like"/>
</dbReference>
<dbReference type="RefSeq" id="WP_313274332.1">
    <property type="nucleotide sequence ID" value="NZ_JASXSX010000004.1"/>
</dbReference>
<evidence type="ECO:0000256" key="6">
    <source>
        <dbReference type="RuleBase" id="RU003943"/>
    </source>
</evidence>
<evidence type="ECO:0000256" key="4">
    <source>
        <dbReference type="ARBA" id="ARBA00022989"/>
    </source>
</evidence>
<dbReference type="PANTHER" id="PTHR30477">
    <property type="entry name" value="ABC-TRANSPORTER METAL-BINDING PROTEIN"/>
    <property type="match status" value="1"/>
</dbReference>
<evidence type="ECO:0000256" key="5">
    <source>
        <dbReference type="ARBA" id="ARBA00023136"/>
    </source>
</evidence>
<proteinExistence type="inferred from homology"/>
<dbReference type="InterPro" id="IPR001626">
    <property type="entry name" value="ABC_TroCD"/>
</dbReference>
<keyword evidence="4 7" id="KW-1133">Transmembrane helix</keyword>
<reference evidence="8 9" key="1">
    <citation type="submission" date="2023-06" db="EMBL/GenBank/DDBJ databases">
        <title>Draft genome sequence of Gleimia hominis type strain CCUG 57540T.</title>
        <authorList>
            <person name="Salva-Serra F."/>
            <person name="Cardew S."/>
            <person name="Jensie Markopoulos S."/>
            <person name="Ohlen M."/>
            <person name="Inganas E."/>
            <person name="Svensson-Stadler L."/>
            <person name="Moore E.R.B."/>
        </authorList>
    </citation>
    <scope>NUCLEOTIDE SEQUENCE [LARGE SCALE GENOMIC DNA]</scope>
    <source>
        <strain evidence="8 9">CCUG 57540</strain>
    </source>
</reference>